<accession>A0AA35VVA0</accession>
<feature type="repeat" description="ANK" evidence="3">
    <location>
        <begin position="66"/>
        <end position="91"/>
    </location>
</feature>
<dbReference type="SMART" id="SM00248">
    <property type="entry name" value="ANK"/>
    <property type="match status" value="2"/>
</dbReference>
<dbReference type="InterPro" id="IPR002110">
    <property type="entry name" value="Ankyrin_rpt"/>
</dbReference>
<evidence type="ECO:0000313" key="5">
    <source>
        <dbReference type="Proteomes" id="UP001174909"/>
    </source>
</evidence>
<protein>
    <submittedName>
        <fullName evidence="4">Ankyrin repeat domain-containing protein 17</fullName>
    </submittedName>
</protein>
<dbReference type="PANTHER" id="PTHR24166:SF48">
    <property type="entry name" value="PROTEIN VAPYRIN"/>
    <property type="match status" value="1"/>
</dbReference>
<evidence type="ECO:0000256" key="3">
    <source>
        <dbReference type="PROSITE-ProRule" id="PRU00023"/>
    </source>
</evidence>
<keyword evidence="1" id="KW-0677">Repeat</keyword>
<evidence type="ECO:0000256" key="2">
    <source>
        <dbReference type="ARBA" id="ARBA00023043"/>
    </source>
</evidence>
<dbReference type="InterPro" id="IPR036770">
    <property type="entry name" value="Ankyrin_rpt-contain_sf"/>
</dbReference>
<dbReference type="Proteomes" id="UP001174909">
    <property type="component" value="Unassembled WGS sequence"/>
</dbReference>
<name>A0AA35VVA0_GEOBA</name>
<proteinExistence type="predicted"/>
<dbReference type="PROSITE" id="PS50297">
    <property type="entry name" value="ANK_REP_REGION"/>
    <property type="match status" value="2"/>
</dbReference>
<dbReference type="EMBL" id="CASHTH010000204">
    <property type="protein sequence ID" value="CAI7993917.1"/>
    <property type="molecule type" value="Genomic_DNA"/>
</dbReference>
<dbReference type="PANTHER" id="PTHR24166">
    <property type="entry name" value="ROLLING PEBBLES, ISOFORM B"/>
    <property type="match status" value="1"/>
</dbReference>
<reference evidence="4" key="1">
    <citation type="submission" date="2023-03" db="EMBL/GenBank/DDBJ databases">
        <authorList>
            <person name="Steffen K."/>
            <person name="Cardenas P."/>
        </authorList>
    </citation>
    <scope>NUCLEOTIDE SEQUENCE</scope>
</reference>
<dbReference type="Gene3D" id="1.25.40.20">
    <property type="entry name" value="Ankyrin repeat-containing domain"/>
    <property type="match status" value="1"/>
</dbReference>
<evidence type="ECO:0000256" key="1">
    <source>
        <dbReference type="ARBA" id="ARBA00022737"/>
    </source>
</evidence>
<dbReference type="InterPro" id="IPR050889">
    <property type="entry name" value="Dendritic_Spine_Reg/Scaffold"/>
</dbReference>
<keyword evidence="2 3" id="KW-0040">ANK repeat</keyword>
<organism evidence="4 5">
    <name type="scientific">Geodia barretti</name>
    <name type="common">Barrett's horny sponge</name>
    <dbReference type="NCBI Taxonomy" id="519541"/>
    <lineage>
        <taxon>Eukaryota</taxon>
        <taxon>Metazoa</taxon>
        <taxon>Porifera</taxon>
        <taxon>Demospongiae</taxon>
        <taxon>Heteroscleromorpha</taxon>
        <taxon>Tetractinellida</taxon>
        <taxon>Astrophorina</taxon>
        <taxon>Geodiidae</taxon>
        <taxon>Geodia</taxon>
    </lineage>
</organism>
<evidence type="ECO:0000313" key="4">
    <source>
        <dbReference type="EMBL" id="CAI7993917.1"/>
    </source>
</evidence>
<comment type="caution">
    <text evidence="4">The sequence shown here is derived from an EMBL/GenBank/DDBJ whole genome shotgun (WGS) entry which is preliminary data.</text>
</comment>
<feature type="repeat" description="ANK" evidence="3">
    <location>
        <begin position="33"/>
        <end position="65"/>
    </location>
</feature>
<dbReference type="PROSITE" id="PS50088">
    <property type="entry name" value="ANK_REPEAT"/>
    <property type="match status" value="2"/>
</dbReference>
<dbReference type="AlphaFoldDB" id="A0AA35VVA0"/>
<keyword evidence="5" id="KW-1185">Reference proteome</keyword>
<gene>
    <name evidence="4" type="ORF">GBAR_LOCUS1354</name>
</gene>
<dbReference type="Pfam" id="PF12796">
    <property type="entry name" value="Ank_2"/>
    <property type="match status" value="1"/>
</dbReference>
<sequence>MRQRYRDGQEGHSDVVDILLEAGADVHQATTEDGDVPLGIAAQNGHTETVQRLLEAGANVNHQNKSGGTALLVAGWKGHSEVVKLLLGAGARDIPNKLDHRDTMMSVLMNHRVYIDTSVCQTYSRTFFKGKRSIPGWRHCSEYGQSLQPQ</sequence>
<dbReference type="SUPFAM" id="SSF48403">
    <property type="entry name" value="Ankyrin repeat"/>
    <property type="match status" value="1"/>
</dbReference>